<dbReference type="PANTHER" id="PTHR22762">
    <property type="entry name" value="ALPHA-GLUCOSIDASE"/>
    <property type="match status" value="1"/>
</dbReference>
<dbReference type="InterPro" id="IPR017853">
    <property type="entry name" value="GH"/>
</dbReference>
<feature type="domain" description="Glycoside hydrolase family 31 TIM barrel" evidence="6">
    <location>
        <begin position="281"/>
        <end position="606"/>
    </location>
</feature>
<evidence type="ECO:0000313" key="10">
    <source>
        <dbReference type="EMBL" id="GIM30668.1"/>
    </source>
</evidence>
<keyword evidence="5" id="KW-0732">Signal</keyword>
<comment type="similarity">
    <text evidence="1 4">Belongs to the glycosyl hydrolase 31 family.</text>
</comment>
<dbReference type="Gene3D" id="2.60.40.1180">
    <property type="entry name" value="Golgi alpha-mannosidase II"/>
    <property type="match status" value="2"/>
</dbReference>
<organism evidence="10 11">
    <name type="scientific">Clostridium polyendosporum</name>
    <dbReference type="NCBI Taxonomy" id="69208"/>
    <lineage>
        <taxon>Bacteria</taxon>
        <taxon>Bacillati</taxon>
        <taxon>Bacillota</taxon>
        <taxon>Clostridia</taxon>
        <taxon>Eubacteriales</taxon>
        <taxon>Clostridiaceae</taxon>
        <taxon>Clostridium</taxon>
    </lineage>
</organism>
<feature type="chain" id="PRO_5037643367" evidence="5">
    <location>
        <begin position="28"/>
        <end position="845"/>
    </location>
</feature>
<dbReference type="AlphaFoldDB" id="A0A919S4Y2"/>
<evidence type="ECO:0000259" key="6">
    <source>
        <dbReference type="Pfam" id="PF01055"/>
    </source>
</evidence>
<comment type="caution">
    <text evidence="10">The sequence shown here is derived from an EMBL/GenBank/DDBJ whole genome shotgun (WGS) entry which is preliminary data.</text>
</comment>
<dbReference type="Gene3D" id="3.20.20.80">
    <property type="entry name" value="Glycosidases"/>
    <property type="match status" value="2"/>
</dbReference>
<dbReference type="Pfam" id="PF01055">
    <property type="entry name" value="Glyco_hydro_31_2nd"/>
    <property type="match status" value="1"/>
</dbReference>
<dbReference type="CDD" id="cd06604">
    <property type="entry name" value="GH31_glucosidase_II_MalA"/>
    <property type="match status" value="1"/>
</dbReference>
<dbReference type="GO" id="GO:0005975">
    <property type="term" value="P:carbohydrate metabolic process"/>
    <property type="evidence" value="ECO:0007669"/>
    <property type="project" value="InterPro"/>
</dbReference>
<name>A0A919S4Y2_9CLOT</name>
<dbReference type="InterPro" id="IPR030458">
    <property type="entry name" value="Glyco_hydro_31_AS"/>
</dbReference>
<dbReference type="EMBL" id="BOPZ01000050">
    <property type="protein sequence ID" value="GIM30668.1"/>
    <property type="molecule type" value="Genomic_DNA"/>
</dbReference>
<evidence type="ECO:0000256" key="5">
    <source>
        <dbReference type="SAM" id="SignalP"/>
    </source>
</evidence>
<dbReference type="SUPFAM" id="SSF51445">
    <property type="entry name" value="(Trans)glycosidases"/>
    <property type="match status" value="1"/>
</dbReference>
<sequence length="845" mass="96535">MKQKNISKSVLAALMTTSIVFSSSAQAVVAVTQPEPDTPLIKQNIKQTLTVRAIEKLNNGVKFDLGNSEAYIRIFDKDLVKVSLVEKGQSEYTSQGIAKKDWKTPDFKVQDSEKEYTITTSEITIKINKQKFGVKFLDKSGNVINEDYMKYGSGYENDKPFVFKKTDKGEAFYGFGEQAGLGLNKRGKEIGMWNTDAYSYTKDTKYLYTTIPFFIGLKNEKAYGIFMDNANRSYFNMASESDDYYYFYANDGQLNYYFMNGPEIEDVLDTYTELTGKMERPAQWTLGFHQSKWGYTPEELVNVANTYREKKIPLDTMHFDIDYMDGYRVFTWNKDQDYLGALKKLKEQGFNAIAINDPAVKVDENNETYKEGIKNDYFAKNPDGSVYNGEVWPGKSAFPDFSKPEVRNWWGKNHSTLFNAGIDGIWNDMNEPAVFDGPYHTMPLDILFGEGDNKKTHAQYHNLYGHDEAEATYNGFKLNKPNQRPFVLTRDMYAGTQRYAALWTGDNASNWEHLQMSIPMNTNIGLSGQPFVGNDIGGFAQRPTPELFARWIQVGALLPFARDHYDSDVKSDVKMGQEPWVFGKDVEDISRKYINLRYQLLPYLYNAFVEASKTGAPVQQPLIYQFQEDKNTYNIADQFMFGSSIMAAPIVQQGQTSRSVYLPKGVKWVDFWTGEEFKGGQTITRNADLGTMPLYVKKDSIIPSREVQQKTDEKPLTNLILDTYLDGKATYSFYEDDNNTLDYKGGEFNITNFTVARNGNNIEFMQEKKARNYKESKLTNYTLKLNGIKGNPSEVKNESKKYTNVNSIEELNKNSGSYFYDNKANVLYVNIPADQSGKVMINESK</sequence>
<dbReference type="SUPFAM" id="SSF74650">
    <property type="entry name" value="Galactose mutarotase-like"/>
    <property type="match status" value="1"/>
</dbReference>
<evidence type="ECO:0000259" key="9">
    <source>
        <dbReference type="Pfam" id="PF21365"/>
    </source>
</evidence>
<dbReference type="SUPFAM" id="SSF51011">
    <property type="entry name" value="Glycosyl hydrolase domain"/>
    <property type="match status" value="1"/>
</dbReference>
<dbReference type="GO" id="GO:0030246">
    <property type="term" value="F:carbohydrate binding"/>
    <property type="evidence" value="ECO:0007669"/>
    <property type="project" value="InterPro"/>
</dbReference>
<feature type="signal peptide" evidence="5">
    <location>
        <begin position="1"/>
        <end position="27"/>
    </location>
</feature>
<dbReference type="Proteomes" id="UP000679179">
    <property type="component" value="Unassembled WGS sequence"/>
</dbReference>
<keyword evidence="3 4" id="KW-0326">Glycosidase</keyword>
<dbReference type="InterPro" id="IPR013780">
    <property type="entry name" value="Glyco_hydro_b"/>
</dbReference>
<dbReference type="GO" id="GO:0004553">
    <property type="term" value="F:hydrolase activity, hydrolyzing O-glycosyl compounds"/>
    <property type="evidence" value="ECO:0007669"/>
    <property type="project" value="InterPro"/>
</dbReference>
<feature type="domain" description="Glycoside hydrolase family 31 N-terminal" evidence="7">
    <location>
        <begin position="72"/>
        <end position="235"/>
    </location>
</feature>
<dbReference type="RefSeq" id="WP_212905335.1">
    <property type="nucleotide sequence ID" value="NZ_BOPZ01000050.1"/>
</dbReference>
<accession>A0A919S4Y2</accession>
<evidence type="ECO:0000256" key="4">
    <source>
        <dbReference type="RuleBase" id="RU361185"/>
    </source>
</evidence>
<evidence type="ECO:0000256" key="3">
    <source>
        <dbReference type="ARBA" id="ARBA00023295"/>
    </source>
</evidence>
<proteinExistence type="inferred from homology"/>
<dbReference type="InterPro" id="IPR025887">
    <property type="entry name" value="Glyco_hydro_31_N_dom"/>
</dbReference>
<keyword evidence="2 4" id="KW-0378">Hydrolase</keyword>
<feature type="domain" description="DUF5110" evidence="8">
    <location>
        <begin position="718"/>
        <end position="787"/>
    </location>
</feature>
<dbReference type="Gene3D" id="2.60.40.1760">
    <property type="entry name" value="glycosyl hydrolase (family 31)"/>
    <property type="match status" value="1"/>
</dbReference>
<reference evidence="10" key="1">
    <citation type="submission" date="2021-03" db="EMBL/GenBank/DDBJ databases">
        <title>Taxonomic study of Clostridium polyendosporum from meadow-gley soil under rice.</title>
        <authorList>
            <person name="Kobayashi H."/>
            <person name="Tanizawa Y."/>
            <person name="Yagura M."/>
        </authorList>
    </citation>
    <scope>NUCLEOTIDE SEQUENCE</scope>
    <source>
        <strain evidence="10">JCM 30710</strain>
    </source>
</reference>
<dbReference type="InterPro" id="IPR033403">
    <property type="entry name" value="DUF5110"/>
</dbReference>
<protein>
    <submittedName>
        <fullName evidence="10">Alpha-glucosidase</fullName>
    </submittedName>
</protein>
<evidence type="ECO:0000259" key="8">
    <source>
        <dbReference type="Pfam" id="PF17137"/>
    </source>
</evidence>
<dbReference type="PANTHER" id="PTHR22762:SF166">
    <property type="entry name" value="ALPHA-GLUCOSIDASE"/>
    <property type="match status" value="1"/>
</dbReference>
<evidence type="ECO:0000313" key="11">
    <source>
        <dbReference type="Proteomes" id="UP000679179"/>
    </source>
</evidence>
<dbReference type="InterPro" id="IPR011013">
    <property type="entry name" value="Gal_mutarotase_sf_dom"/>
</dbReference>
<dbReference type="CDD" id="cd14752">
    <property type="entry name" value="GH31_N"/>
    <property type="match status" value="1"/>
</dbReference>
<dbReference type="Pfam" id="PF13802">
    <property type="entry name" value="Gal_mutarotas_2"/>
    <property type="match status" value="1"/>
</dbReference>
<dbReference type="Pfam" id="PF17137">
    <property type="entry name" value="DUF5110"/>
    <property type="match status" value="1"/>
</dbReference>
<dbReference type="PROSITE" id="PS00129">
    <property type="entry name" value="GLYCOSYL_HYDROL_F31_1"/>
    <property type="match status" value="1"/>
</dbReference>
<dbReference type="InterPro" id="IPR048395">
    <property type="entry name" value="Glyco_hydro_31_C"/>
</dbReference>
<evidence type="ECO:0000259" key="7">
    <source>
        <dbReference type="Pfam" id="PF13802"/>
    </source>
</evidence>
<dbReference type="InterPro" id="IPR000322">
    <property type="entry name" value="Glyco_hydro_31_TIM"/>
</dbReference>
<evidence type="ECO:0000256" key="2">
    <source>
        <dbReference type="ARBA" id="ARBA00022801"/>
    </source>
</evidence>
<feature type="domain" description="Glycosyl hydrolase family 31 C-terminal" evidence="9">
    <location>
        <begin position="615"/>
        <end position="702"/>
    </location>
</feature>
<keyword evidence="11" id="KW-1185">Reference proteome</keyword>
<dbReference type="Pfam" id="PF21365">
    <property type="entry name" value="Glyco_hydro_31_3rd"/>
    <property type="match status" value="1"/>
</dbReference>
<evidence type="ECO:0000256" key="1">
    <source>
        <dbReference type="ARBA" id="ARBA00007806"/>
    </source>
</evidence>
<gene>
    <name evidence="10" type="ORF">CPJCM30710_33340</name>
</gene>